<gene>
    <name evidence="8" type="ordered locus">MTR_1g094025</name>
</gene>
<evidence type="ECO:0000256" key="3">
    <source>
        <dbReference type="ARBA" id="ARBA00012483"/>
    </source>
</evidence>
<evidence type="ECO:0000256" key="2">
    <source>
        <dbReference type="ARBA" id="ARBA00004906"/>
    </source>
</evidence>
<dbReference type="SUPFAM" id="SSF57850">
    <property type="entry name" value="RING/U-box"/>
    <property type="match status" value="1"/>
</dbReference>
<dbReference type="InterPro" id="IPR016024">
    <property type="entry name" value="ARM-type_fold"/>
</dbReference>
<dbReference type="Gene3D" id="3.30.40.10">
    <property type="entry name" value="Zinc/RING finger domain, C3HC4 (zinc finger)"/>
    <property type="match status" value="1"/>
</dbReference>
<evidence type="ECO:0000256" key="1">
    <source>
        <dbReference type="ARBA" id="ARBA00000900"/>
    </source>
</evidence>
<dbReference type="EMBL" id="CM001217">
    <property type="protein sequence ID" value="KEH43461.1"/>
    <property type="molecule type" value="Genomic_DNA"/>
</dbReference>
<dbReference type="InterPro" id="IPR011989">
    <property type="entry name" value="ARM-like"/>
</dbReference>
<dbReference type="GO" id="GO:0016567">
    <property type="term" value="P:protein ubiquitination"/>
    <property type="evidence" value="ECO:0007669"/>
    <property type="project" value="UniProtKB-UniPathway"/>
</dbReference>
<reference evidence="8 10" key="2">
    <citation type="journal article" date="2014" name="BMC Genomics">
        <title>An improved genome release (version Mt4.0) for the model legume Medicago truncatula.</title>
        <authorList>
            <person name="Tang H."/>
            <person name="Krishnakumar V."/>
            <person name="Bidwell S."/>
            <person name="Rosen B."/>
            <person name="Chan A."/>
            <person name="Zhou S."/>
            <person name="Gentzbittel L."/>
            <person name="Childs K.L."/>
            <person name="Yandell M."/>
            <person name="Gundlach H."/>
            <person name="Mayer K.F."/>
            <person name="Schwartz D.C."/>
            <person name="Town C.D."/>
        </authorList>
    </citation>
    <scope>GENOME REANNOTATION</scope>
    <source>
        <strain evidence="8">A17</strain>
        <strain evidence="9 10">cv. Jemalong A17</strain>
    </source>
</reference>
<dbReference type="AlphaFoldDB" id="A0A072VP94"/>
<evidence type="ECO:0000256" key="5">
    <source>
        <dbReference type="ARBA" id="ARBA00022786"/>
    </source>
</evidence>
<dbReference type="SUPFAM" id="SSF48371">
    <property type="entry name" value="ARM repeat"/>
    <property type="match status" value="1"/>
</dbReference>
<comment type="catalytic activity">
    <reaction evidence="1">
        <text>S-ubiquitinyl-[E2 ubiquitin-conjugating enzyme]-L-cysteine + [acceptor protein]-L-lysine = [E2 ubiquitin-conjugating enzyme]-L-cysteine + N(6)-ubiquitinyl-[acceptor protein]-L-lysine.</text>
        <dbReference type="EC" id="2.3.2.27"/>
    </reaction>
</comment>
<organism evidence="8 10">
    <name type="scientific">Medicago truncatula</name>
    <name type="common">Barrel medic</name>
    <name type="synonym">Medicago tribuloides</name>
    <dbReference type="NCBI Taxonomy" id="3880"/>
    <lineage>
        <taxon>Eukaryota</taxon>
        <taxon>Viridiplantae</taxon>
        <taxon>Streptophyta</taxon>
        <taxon>Embryophyta</taxon>
        <taxon>Tracheophyta</taxon>
        <taxon>Spermatophyta</taxon>
        <taxon>Magnoliopsida</taxon>
        <taxon>eudicotyledons</taxon>
        <taxon>Gunneridae</taxon>
        <taxon>Pentapetalae</taxon>
        <taxon>rosids</taxon>
        <taxon>fabids</taxon>
        <taxon>Fabales</taxon>
        <taxon>Fabaceae</taxon>
        <taxon>Papilionoideae</taxon>
        <taxon>50 kb inversion clade</taxon>
        <taxon>NPAAA clade</taxon>
        <taxon>Hologalegina</taxon>
        <taxon>IRL clade</taxon>
        <taxon>Trifolieae</taxon>
        <taxon>Medicago</taxon>
    </lineage>
</organism>
<dbReference type="Pfam" id="PF04564">
    <property type="entry name" value="U-box"/>
    <property type="match status" value="1"/>
</dbReference>
<evidence type="ECO:0000256" key="6">
    <source>
        <dbReference type="SAM" id="Phobius"/>
    </source>
</evidence>
<dbReference type="GO" id="GO:0005634">
    <property type="term" value="C:nucleus"/>
    <property type="evidence" value="ECO:0000318"/>
    <property type="project" value="GO_Central"/>
</dbReference>
<reference evidence="8 10" key="1">
    <citation type="journal article" date="2011" name="Nature">
        <title>The Medicago genome provides insight into the evolution of rhizobial symbioses.</title>
        <authorList>
            <person name="Young N.D."/>
            <person name="Debelle F."/>
            <person name="Oldroyd G.E."/>
            <person name="Geurts R."/>
            <person name="Cannon S.B."/>
            <person name="Udvardi M.K."/>
            <person name="Benedito V.A."/>
            <person name="Mayer K.F."/>
            <person name="Gouzy J."/>
            <person name="Schoof H."/>
            <person name="Van de Peer Y."/>
            <person name="Proost S."/>
            <person name="Cook D.R."/>
            <person name="Meyers B.C."/>
            <person name="Spannagl M."/>
            <person name="Cheung F."/>
            <person name="De Mita S."/>
            <person name="Krishnakumar V."/>
            <person name="Gundlach H."/>
            <person name="Zhou S."/>
            <person name="Mudge J."/>
            <person name="Bharti A.K."/>
            <person name="Murray J.D."/>
            <person name="Naoumkina M.A."/>
            <person name="Rosen B."/>
            <person name="Silverstein K.A."/>
            <person name="Tang H."/>
            <person name="Rombauts S."/>
            <person name="Zhao P.X."/>
            <person name="Zhou P."/>
            <person name="Barbe V."/>
            <person name="Bardou P."/>
            <person name="Bechner M."/>
            <person name="Bellec A."/>
            <person name="Berger A."/>
            <person name="Berges H."/>
            <person name="Bidwell S."/>
            <person name="Bisseling T."/>
            <person name="Choisne N."/>
            <person name="Couloux A."/>
            <person name="Denny R."/>
            <person name="Deshpande S."/>
            <person name="Dai X."/>
            <person name="Doyle J.J."/>
            <person name="Dudez A.M."/>
            <person name="Farmer A.D."/>
            <person name="Fouteau S."/>
            <person name="Franken C."/>
            <person name="Gibelin C."/>
            <person name="Gish J."/>
            <person name="Goldstein S."/>
            <person name="Gonzalez A.J."/>
            <person name="Green P.J."/>
            <person name="Hallab A."/>
            <person name="Hartog M."/>
            <person name="Hua A."/>
            <person name="Humphray S.J."/>
            <person name="Jeong D.H."/>
            <person name="Jing Y."/>
            <person name="Jocker A."/>
            <person name="Kenton S.M."/>
            <person name="Kim D.J."/>
            <person name="Klee K."/>
            <person name="Lai H."/>
            <person name="Lang C."/>
            <person name="Lin S."/>
            <person name="Macmil S.L."/>
            <person name="Magdelenat G."/>
            <person name="Matthews L."/>
            <person name="McCorrison J."/>
            <person name="Monaghan E.L."/>
            <person name="Mun J.H."/>
            <person name="Najar F.Z."/>
            <person name="Nicholson C."/>
            <person name="Noirot C."/>
            <person name="O'Bleness M."/>
            <person name="Paule C.R."/>
            <person name="Poulain J."/>
            <person name="Prion F."/>
            <person name="Qin B."/>
            <person name="Qu C."/>
            <person name="Retzel E.F."/>
            <person name="Riddle C."/>
            <person name="Sallet E."/>
            <person name="Samain S."/>
            <person name="Samson N."/>
            <person name="Sanders I."/>
            <person name="Saurat O."/>
            <person name="Scarpelli C."/>
            <person name="Schiex T."/>
            <person name="Segurens B."/>
            <person name="Severin A.J."/>
            <person name="Sherrier D.J."/>
            <person name="Shi R."/>
            <person name="Sims S."/>
            <person name="Singer S.R."/>
            <person name="Sinharoy S."/>
            <person name="Sterck L."/>
            <person name="Viollet A."/>
            <person name="Wang B.B."/>
            <person name="Wang K."/>
            <person name="Wang M."/>
            <person name="Wang X."/>
            <person name="Warfsmann J."/>
            <person name="Weissenbach J."/>
            <person name="White D.D."/>
            <person name="White J.D."/>
            <person name="Wiley G.B."/>
            <person name="Wincker P."/>
            <person name="Xing Y."/>
            <person name="Yang L."/>
            <person name="Yao Z."/>
            <person name="Ying F."/>
            <person name="Zhai J."/>
            <person name="Zhou L."/>
            <person name="Zuber A."/>
            <person name="Denarie J."/>
            <person name="Dixon R.A."/>
            <person name="May G.D."/>
            <person name="Schwartz D.C."/>
            <person name="Rogers J."/>
            <person name="Quetier F."/>
            <person name="Town C.D."/>
            <person name="Roe B.A."/>
        </authorList>
    </citation>
    <scope>NUCLEOTIDE SEQUENCE [LARGE SCALE GENOMIC DNA]</scope>
    <source>
        <strain evidence="8">A17</strain>
        <strain evidence="9 10">cv. Jemalong A17</strain>
    </source>
</reference>
<protein>
    <recommendedName>
        <fullName evidence="3">RING-type E3 ubiquitin transferase</fullName>
        <ecNumber evidence="3">2.3.2.27</ecNumber>
    </recommendedName>
</protein>
<dbReference type="PANTHER" id="PTHR23315:SF111">
    <property type="entry name" value="U-BOX DOMAIN-CONTAINING PROTEIN 14"/>
    <property type="match status" value="1"/>
</dbReference>
<keyword evidence="5" id="KW-0833">Ubl conjugation pathway</keyword>
<dbReference type="Proteomes" id="UP000002051">
    <property type="component" value="Unassembled WGS sequence"/>
</dbReference>
<evidence type="ECO:0000313" key="10">
    <source>
        <dbReference type="Proteomes" id="UP000002051"/>
    </source>
</evidence>
<feature type="transmembrane region" description="Helical" evidence="6">
    <location>
        <begin position="6"/>
        <end position="22"/>
    </location>
</feature>
<dbReference type="EnsemblPlants" id="KEH43461">
    <property type="protein sequence ID" value="KEH43461"/>
    <property type="gene ID" value="MTR_1g094025"/>
</dbReference>
<proteinExistence type="predicted"/>
<dbReference type="UniPathway" id="UPA00143"/>
<name>A0A072VP94_MEDTR</name>
<sequence length="296" mass="33243">MAFHSFPVICTIIFPCCDFKFLQSIVFCKDKKEASILLMIIFHIFLTVLISQIELVHAQFKRAKAQTEFLDLKLDLDIVVAQKDKDPDPAILKRPTEKLHLKTMNDLKKEFSELHELVIKKNPKVDTYEGANVSIKHWSRVIPEDFRCPISLELREDPVIVSTGQILELRSMLLQYFSIIPSTRVQRTIVNAGVIPHNVDVLKNDSMEARENAATTLFSLLVLDENKVTIGAAGAIPYLIKLLCEARAVKAGIVAPLIQFMNDAGRGMVDKALAIMITLQAIMKVGHQSVNALLQL</sequence>
<keyword evidence="10" id="KW-1185">Reference proteome</keyword>
<dbReference type="PANTHER" id="PTHR23315">
    <property type="entry name" value="U BOX DOMAIN-CONTAINING"/>
    <property type="match status" value="1"/>
</dbReference>
<dbReference type="EC" id="2.3.2.27" evidence="3"/>
<dbReference type="HOGENOM" id="CLU_941262_0_0_1"/>
<keyword evidence="6" id="KW-1133">Transmembrane helix</keyword>
<keyword evidence="6" id="KW-0812">Transmembrane</keyword>
<feature type="domain" description="U-box" evidence="7">
    <location>
        <begin position="142"/>
        <end position="172"/>
    </location>
</feature>
<dbReference type="GO" id="GO:0061630">
    <property type="term" value="F:ubiquitin protein ligase activity"/>
    <property type="evidence" value="ECO:0007669"/>
    <property type="project" value="UniProtKB-EC"/>
</dbReference>
<reference evidence="9" key="3">
    <citation type="submission" date="2015-04" db="UniProtKB">
        <authorList>
            <consortium name="EnsemblPlants"/>
        </authorList>
    </citation>
    <scope>IDENTIFICATION</scope>
    <source>
        <strain evidence="9">cv. Jemalong A17</strain>
    </source>
</reference>
<dbReference type="InterPro" id="IPR013083">
    <property type="entry name" value="Znf_RING/FYVE/PHD"/>
</dbReference>
<dbReference type="STRING" id="3880.A0A072VP94"/>
<evidence type="ECO:0000313" key="8">
    <source>
        <dbReference type="EMBL" id="KEH43461.1"/>
    </source>
</evidence>
<evidence type="ECO:0000259" key="7">
    <source>
        <dbReference type="Pfam" id="PF04564"/>
    </source>
</evidence>
<evidence type="ECO:0000256" key="4">
    <source>
        <dbReference type="ARBA" id="ARBA00022679"/>
    </source>
</evidence>
<evidence type="ECO:0000313" key="9">
    <source>
        <dbReference type="EnsemblPlants" id="KEH43461"/>
    </source>
</evidence>
<comment type="pathway">
    <text evidence="2">Protein modification; protein ubiquitination.</text>
</comment>
<keyword evidence="6" id="KW-0472">Membrane</keyword>
<keyword evidence="4" id="KW-0808">Transferase</keyword>
<dbReference type="GO" id="GO:0005737">
    <property type="term" value="C:cytoplasm"/>
    <property type="evidence" value="ECO:0000318"/>
    <property type="project" value="GO_Central"/>
</dbReference>
<dbReference type="InterPro" id="IPR003613">
    <property type="entry name" value="Ubox_domain"/>
</dbReference>
<dbReference type="Gene3D" id="1.25.10.10">
    <property type="entry name" value="Leucine-rich Repeat Variant"/>
    <property type="match status" value="1"/>
</dbReference>
<feature type="transmembrane region" description="Helical" evidence="6">
    <location>
        <begin position="34"/>
        <end position="53"/>
    </location>
</feature>
<accession>A0A072VP94</accession>